<dbReference type="AlphaFoldDB" id="A0A1Q2MJA0"/>
<evidence type="ECO:0000256" key="1">
    <source>
        <dbReference type="SAM" id="SignalP"/>
    </source>
</evidence>
<evidence type="ECO:0000259" key="2">
    <source>
        <dbReference type="Pfam" id="PF13229"/>
    </source>
</evidence>
<dbReference type="KEGG" id="pbas:SMSP2_02883"/>
<proteinExistence type="predicted"/>
<dbReference type="InterPro" id="IPR013784">
    <property type="entry name" value="Carb-bd-like_fold"/>
</dbReference>
<dbReference type="Pfam" id="PF13620">
    <property type="entry name" value="CarboxypepD_reg"/>
    <property type="match status" value="1"/>
</dbReference>
<dbReference type="STRING" id="1851148.SMSP2_02883"/>
<feature type="signal peptide" evidence="1">
    <location>
        <begin position="1"/>
        <end position="24"/>
    </location>
</feature>
<dbReference type="InterPro" id="IPR029058">
    <property type="entry name" value="AB_hydrolase_fold"/>
</dbReference>
<feature type="chain" id="PRO_5010315661" description="Right handed beta helix domain-containing protein" evidence="1">
    <location>
        <begin position="25"/>
        <end position="727"/>
    </location>
</feature>
<feature type="domain" description="Right handed beta helix" evidence="2">
    <location>
        <begin position="121"/>
        <end position="271"/>
    </location>
</feature>
<dbReference type="EMBL" id="CP019646">
    <property type="protein sequence ID" value="AQQ72497.1"/>
    <property type="molecule type" value="Genomic_DNA"/>
</dbReference>
<dbReference type="GO" id="GO:0030246">
    <property type="term" value="F:carbohydrate binding"/>
    <property type="evidence" value="ECO:0007669"/>
    <property type="project" value="InterPro"/>
</dbReference>
<dbReference type="SUPFAM" id="SSF49452">
    <property type="entry name" value="Starch-binding domain-like"/>
    <property type="match status" value="1"/>
</dbReference>
<dbReference type="SUPFAM" id="SSF51126">
    <property type="entry name" value="Pectin lyase-like"/>
    <property type="match status" value="1"/>
</dbReference>
<dbReference type="Proteomes" id="UP000188181">
    <property type="component" value="Chromosome"/>
</dbReference>
<gene>
    <name evidence="3" type="ORF">SMSP2_02883</name>
</gene>
<dbReference type="RefSeq" id="WP_146684682.1">
    <property type="nucleotide sequence ID" value="NZ_CP019646.1"/>
</dbReference>
<organism evidence="3 4">
    <name type="scientific">Limihaloglobus sulfuriphilus</name>
    <dbReference type="NCBI Taxonomy" id="1851148"/>
    <lineage>
        <taxon>Bacteria</taxon>
        <taxon>Pseudomonadati</taxon>
        <taxon>Planctomycetota</taxon>
        <taxon>Phycisphaerae</taxon>
        <taxon>Sedimentisphaerales</taxon>
        <taxon>Sedimentisphaeraceae</taxon>
        <taxon>Limihaloglobus</taxon>
    </lineage>
</organism>
<protein>
    <recommendedName>
        <fullName evidence="2">Right handed beta helix domain-containing protein</fullName>
    </recommendedName>
</protein>
<keyword evidence="4" id="KW-1185">Reference proteome</keyword>
<dbReference type="InterPro" id="IPR011050">
    <property type="entry name" value="Pectin_lyase_fold/virulence"/>
</dbReference>
<name>A0A1Q2MJA0_9BACT</name>
<evidence type="ECO:0000313" key="3">
    <source>
        <dbReference type="EMBL" id="AQQ72497.1"/>
    </source>
</evidence>
<reference evidence="4" key="1">
    <citation type="submission" date="2017-02" db="EMBL/GenBank/DDBJ databases">
        <title>Comparative genomics and description of representatives of a novel lineage of planctomycetes thriving in anoxic sediments.</title>
        <authorList>
            <person name="Spring S."/>
            <person name="Bunk B."/>
            <person name="Sproer C."/>
        </authorList>
    </citation>
    <scope>NUCLEOTIDE SEQUENCE [LARGE SCALE GENOMIC DNA]</scope>
    <source>
        <strain evidence="4">SM-Chi-D1</strain>
    </source>
</reference>
<keyword evidence="1" id="KW-0732">Signal</keyword>
<dbReference type="SUPFAM" id="SSF53474">
    <property type="entry name" value="alpha/beta-Hydrolases"/>
    <property type="match status" value="1"/>
</dbReference>
<accession>A0A1Q2MJA0</accession>
<evidence type="ECO:0000313" key="4">
    <source>
        <dbReference type="Proteomes" id="UP000188181"/>
    </source>
</evidence>
<dbReference type="OrthoDB" id="253099at2"/>
<dbReference type="InterPro" id="IPR039448">
    <property type="entry name" value="Beta_helix"/>
</dbReference>
<dbReference type="Gene3D" id="2.60.40.1120">
    <property type="entry name" value="Carboxypeptidase-like, regulatory domain"/>
    <property type="match status" value="1"/>
</dbReference>
<sequence precursor="true">MKQLVLILQIFVLLASVTCFEVVAGEEATTIIYLDGSRNRCGEGSSWEDACSSFDAAYGALQKAVKNEGHAELWITAGTYKIAPVVITQGMYVFGGFKGCEDKLSQRDPFLTTDNATVLQVKDPKSDLITVSGCRNVRLDGLVLKGIRSPSGNASAMRVVDCDGDVSFKHCLFTGNVNADGGPAAVIHNSNVSFMYCLFSDNRIVALKAGGGAVRITGNSSPQFHYSTFSRNSADAGFGGAVYIDITSDCRLLFCECNIVSNKAKLGAGAMYIKNAVGGVRLYESTVVLNRTMTPDADEFSGAVHIKGNQQSPARLEIDGFATCLSDNYVLAGDGKYDYVDSVSYGYAVIDKDKQAHVDHLKSKVADRQVDESYFDKRPDTKEYRQFLHLPPMVNKKPAAGCNVKYQFEEFSGTGVYHSVFLPSNWQPGGKYPVIMDIPGNPFEHYWGDISSGRPESSPIGYGVSNGKAICIGLPCISPDGNSHVRALGDVKQTVAYMKKVAVWVSREMGGDPARMILTGYSRGGQGTAFLGRYDDEIADIWLGWLHYDGFDMPLEPHVHMRKYSYNVTEDDYRVDGNIIKRFARIKGRSTFIVNSGYVNLFEAYNKKYGFPCEHVLTGSRNHNPDWSLMETETLKQARQWYSRTLIELTGTGQASGIVTDTNSRPVQGAVVYTGLTRFASTGNDGRFVFEGLPVGPREFVLVISGKTQAKKQITIKEGLNSTVKFD</sequence>
<dbReference type="Pfam" id="PF13229">
    <property type="entry name" value="Beta_helix"/>
    <property type="match status" value="1"/>
</dbReference>
<dbReference type="Gene3D" id="3.40.50.1820">
    <property type="entry name" value="alpha/beta hydrolase"/>
    <property type="match status" value="1"/>
</dbReference>